<dbReference type="SUPFAM" id="SSF47616">
    <property type="entry name" value="GST C-terminal domain-like"/>
    <property type="match status" value="1"/>
</dbReference>
<dbReference type="RefSeq" id="WP_171321387.1">
    <property type="nucleotide sequence ID" value="NZ_JABFBC010000001.1"/>
</dbReference>
<proteinExistence type="predicted"/>
<dbReference type="SUPFAM" id="SSF52833">
    <property type="entry name" value="Thioredoxin-like"/>
    <property type="match status" value="1"/>
</dbReference>
<comment type="caution">
    <text evidence="2">The sequence shown here is derived from an EMBL/GenBank/DDBJ whole genome shotgun (WGS) entry which is preliminary data.</text>
</comment>
<dbReference type="Pfam" id="PF13409">
    <property type="entry name" value="GST_N_2"/>
    <property type="match status" value="1"/>
</dbReference>
<dbReference type="AlphaFoldDB" id="A0A849KY36"/>
<protein>
    <submittedName>
        <fullName evidence="2">Glutathione S-transferase</fullName>
    </submittedName>
</protein>
<sequence length="224" mass="24319">MTYTLAITARTYSSWSLRGWLMFAKFGLSAEIVEAPMKTPAFTAMLAEFGPARTVPALRFDDVALWDSLAIAETLAERHPQAGHWPRDPRLRGLARSLVAEMHSGFTALRGACPMNLRNVNLGFVPSDAVLADLDRLSTLWAAARAASGSTGPWLFGDYTAADAFFAPVAARITGYGLPVNDADAAYVAAQMADPAFVAWRAEGLARDAVIESYELGYETRDWP</sequence>
<gene>
    <name evidence="2" type="ORF">HMH01_00410</name>
</gene>
<dbReference type="PANTHER" id="PTHR42673">
    <property type="entry name" value="MALEYLACETOACETATE ISOMERASE"/>
    <property type="match status" value="1"/>
</dbReference>
<reference evidence="2 3" key="1">
    <citation type="submission" date="2020-05" db="EMBL/GenBank/DDBJ databases">
        <title>Gimesia benthica sp. nov., a novel planctomycete isolated from a deep-sea water sample of the Northwest Indian Ocean.</title>
        <authorList>
            <person name="Wang J."/>
            <person name="Ruan C."/>
            <person name="Song L."/>
            <person name="Zhu Y."/>
            <person name="Li A."/>
            <person name="Zheng X."/>
            <person name="Wang L."/>
            <person name="Lu Z."/>
            <person name="Huang Y."/>
            <person name="Du W."/>
            <person name="Zhou Y."/>
            <person name="Huang L."/>
            <person name="Dai X."/>
        </authorList>
    </citation>
    <scope>NUCLEOTIDE SEQUENCE [LARGE SCALE GENOMIC DNA]</scope>
    <source>
        <strain evidence="2 3">YYQ-30</strain>
    </source>
</reference>
<keyword evidence="3" id="KW-1185">Reference proteome</keyword>
<evidence type="ECO:0000313" key="2">
    <source>
        <dbReference type="EMBL" id="NNU78886.1"/>
    </source>
</evidence>
<name>A0A849KY36_9RHOB</name>
<dbReference type="Proteomes" id="UP000572377">
    <property type="component" value="Unassembled WGS sequence"/>
</dbReference>
<dbReference type="GO" id="GO:0016034">
    <property type="term" value="F:maleylacetoacetate isomerase activity"/>
    <property type="evidence" value="ECO:0007669"/>
    <property type="project" value="TreeGrafter"/>
</dbReference>
<dbReference type="GO" id="GO:0006559">
    <property type="term" value="P:L-phenylalanine catabolic process"/>
    <property type="evidence" value="ECO:0007669"/>
    <property type="project" value="TreeGrafter"/>
</dbReference>
<dbReference type="InterPro" id="IPR036249">
    <property type="entry name" value="Thioredoxin-like_sf"/>
</dbReference>
<dbReference type="PANTHER" id="PTHR42673:SF4">
    <property type="entry name" value="MALEYLACETOACETATE ISOMERASE"/>
    <property type="match status" value="1"/>
</dbReference>
<dbReference type="InterPro" id="IPR036282">
    <property type="entry name" value="Glutathione-S-Trfase_C_sf"/>
</dbReference>
<accession>A0A849KY36</accession>
<dbReference type="InterPro" id="IPR004045">
    <property type="entry name" value="Glutathione_S-Trfase_N"/>
</dbReference>
<evidence type="ECO:0000259" key="1">
    <source>
        <dbReference type="PROSITE" id="PS50404"/>
    </source>
</evidence>
<dbReference type="Gene3D" id="3.40.30.10">
    <property type="entry name" value="Glutaredoxin"/>
    <property type="match status" value="1"/>
</dbReference>
<dbReference type="Gene3D" id="1.20.1050.10">
    <property type="match status" value="1"/>
</dbReference>
<organism evidence="2 3">
    <name type="scientific">Halovulum dunhuangense</name>
    <dbReference type="NCBI Taxonomy" id="1505036"/>
    <lineage>
        <taxon>Bacteria</taxon>
        <taxon>Pseudomonadati</taxon>
        <taxon>Pseudomonadota</taxon>
        <taxon>Alphaproteobacteria</taxon>
        <taxon>Rhodobacterales</taxon>
        <taxon>Paracoccaceae</taxon>
        <taxon>Halovulum</taxon>
    </lineage>
</organism>
<evidence type="ECO:0000313" key="3">
    <source>
        <dbReference type="Proteomes" id="UP000572377"/>
    </source>
</evidence>
<dbReference type="PROSITE" id="PS50404">
    <property type="entry name" value="GST_NTER"/>
    <property type="match status" value="1"/>
</dbReference>
<dbReference type="GO" id="GO:0006749">
    <property type="term" value="P:glutathione metabolic process"/>
    <property type="evidence" value="ECO:0007669"/>
    <property type="project" value="TreeGrafter"/>
</dbReference>
<dbReference type="GO" id="GO:0004364">
    <property type="term" value="F:glutathione transferase activity"/>
    <property type="evidence" value="ECO:0007669"/>
    <property type="project" value="TreeGrafter"/>
</dbReference>
<keyword evidence="2" id="KW-0808">Transferase</keyword>
<dbReference type="CDD" id="cd03194">
    <property type="entry name" value="GST_C_3"/>
    <property type="match status" value="1"/>
</dbReference>
<dbReference type="EMBL" id="JABFBC010000001">
    <property type="protein sequence ID" value="NNU78886.1"/>
    <property type="molecule type" value="Genomic_DNA"/>
</dbReference>
<feature type="domain" description="GST N-terminal" evidence="1">
    <location>
        <begin position="3"/>
        <end position="83"/>
    </location>
</feature>